<evidence type="ECO:0000313" key="2">
    <source>
        <dbReference type="EMBL" id="KAE9541648.1"/>
    </source>
</evidence>
<proteinExistence type="predicted"/>
<comment type="caution">
    <text evidence="2">The sequence shown here is derived from an EMBL/GenBank/DDBJ whole genome shotgun (WGS) entry which is preliminary data.</text>
</comment>
<keyword evidence="3" id="KW-1185">Reference proteome</keyword>
<keyword evidence="1" id="KW-0812">Transmembrane</keyword>
<dbReference type="EMBL" id="VYZN01000012">
    <property type="protein sequence ID" value="KAE9541648.1"/>
    <property type="molecule type" value="Genomic_DNA"/>
</dbReference>
<evidence type="ECO:0000313" key="3">
    <source>
        <dbReference type="Proteomes" id="UP000475862"/>
    </source>
</evidence>
<organism evidence="2 3">
    <name type="scientific">Aphis glycines</name>
    <name type="common">Soybean aphid</name>
    <dbReference type="NCBI Taxonomy" id="307491"/>
    <lineage>
        <taxon>Eukaryota</taxon>
        <taxon>Metazoa</taxon>
        <taxon>Ecdysozoa</taxon>
        <taxon>Arthropoda</taxon>
        <taxon>Hexapoda</taxon>
        <taxon>Insecta</taxon>
        <taxon>Pterygota</taxon>
        <taxon>Neoptera</taxon>
        <taxon>Paraneoptera</taxon>
        <taxon>Hemiptera</taxon>
        <taxon>Sternorrhyncha</taxon>
        <taxon>Aphidomorpha</taxon>
        <taxon>Aphidoidea</taxon>
        <taxon>Aphididae</taxon>
        <taxon>Aphidini</taxon>
        <taxon>Aphis</taxon>
        <taxon>Aphis</taxon>
    </lineage>
</organism>
<evidence type="ECO:0000256" key="1">
    <source>
        <dbReference type="SAM" id="Phobius"/>
    </source>
</evidence>
<name>A0A6G0TZP5_APHGL</name>
<dbReference type="Proteomes" id="UP000475862">
    <property type="component" value="Unassembled WGS sequence"/>
</dbReference>
<feature type="transmembrane region" description="Helical" evidence="1">
    <location>
        <begin position="211"/>
        <end position="226"/>
    </location>
</feature>
<keyword evidence="1" id="KW-0472">Membrane</keyword>
<gene>
    <name evidence="2" type="ORF">AGLY_003639</name>
</gene>
<sequence length="357" mass="41719">MNCYNTWPASGKRLGLQLARPRVIGCIICVFKSKYRTKQMKIIIDYLVVGLRGTRIHHYYQLSSTKEELEISILNYDDIDTLFVMYLNKLLERFDAMSTTRGSMIHFSVTLLQIAFEIDILVLYNLLLNSIEGQDKKYVSIEIALITQCADTKALLVLIKNTSVRNKLLQVYNTSFLLNLTICSKLLIFVVLKQNQFKFEAQFEGRQMKMIINYLLQIVINIYYLLNCLSTQAIPGCGTNVSREEVTYRHHGYNHFLNKVMLFTNDINLDHNDHIVITKKKRGQVGTALLYSIGHYIIYKFEFNDRTTFKKPCIQFSSFFGHPTFFYRNFKDIHLAIEKPLPKFEIEALFRQVMPYT</sequence>
<accession>A0A6G0TZP5</accession>
<dbReference type="AlphaFoldDB" id="A0A6G0TZP5"/>
<protein>
    <submittedName>
        <fullName evidence="2">Uncharacterized protein</fullName>
    </submittedName>
</protein>
<feature type="transmembrane region" description="Helical" evidence="1">
    <location>
        <begin position="104"/>
        <end position="127"/>
    </location>
</feature>
<keyword evidence="1" id="KW-1133">Transmembrane helix</keyword>
<reference evidence="2 3" key="1">
    <citation type="submission" date="2019-08" db="EMBL/GenBank/DDBJ databases">
        <title>The genome of the soybean aphid Biotype 1, its phylome, world population structure and adaptation to the North American continent.</title>
        <authorList>
            <person name="Giordano R."/>
            <person name="Donthu R.K."/>
            <person name="Hernandez A.G."/>
            <person name="Wright C.L."/>
            <person name="Zimin A.V."/>
        </authorList>
    </citation>
    <scope>NUCLEOTIDE SEQUENCE [LARGE SCALE GENOMIC DNA]</scope>
    <source>
        <tissue evidence="2">Whole aphids</tissue>
    </source>
</reference>
<feature type="transmembrane region" description="Helical" evidence="1">
    <location>
        <begin position="171"/>
        <end position="191"/>
    </location>
</feature>